<proteinExistence type="predicted"/>
<evidence type="ECO:0008006" key="3">
    <source>
        <dbReference type="Google" id="ProtNLM"/>
    </source>
</evidence>
<organism evidence="1 2">
    <name type="scientific">Dryococelus australis</name>
    <dbReference type="NCBI Taxonomy" id="614101"/>
    <lineage>
        <taxon>Eukaryota</taxon>
        <taxon>Metazoa</taxon>
        <taxon>Ecdysozoa</taxon>
        <taxon>Arthropoda</taxon>
        <taxon>Hexapoda</taxon>
        <taxon>Insecta</taxon>
        <taxon>Pterygota</taxon>
        <taxon>Neoptera</taxon>
        <taxon>Polyneoptera</taxon>
        <taxon>Phasmatodea</taxon>
        <taxon>Verophasmatodea</taxon>
        <taxon>Anareolatae</taxon>
        <taxon>Phasmatidae</taxon>
        <taxon>Eurycanthinae</taxon>
        <taxon>Dryococelus</taxon>
    </lineage>
</organism>
<sequence length="416" mass="46501">MPSEHALLLAKSFCTTFHPFWPPPGHSSSDLESVVFHPDESAVLFGSFLASPRDVARMVDGFALAKLPSVDGIFVRLLRALAHKSIFYIVPLIDTVFRLSVVDKVSASFCAHLQPALLLLDLERTFDSVLHGALLTKLCSSGFDECLLAALHHFLSGWSFQVRVAWVLSPSFPGSLLSPLLLVLYVADLTRLPGAVVFQYVDDNAVLLSWPHAPMLTVCIQESLRSLDMYFWHWWIWPNPENSELLFVTNCCVIPPLPPTFLGHQLFWQSIGHCLGVFLDSSFSLHYVHPLLVSSCPLSLDVCVGLWQCLVVPVLFRCCVWTYAPISSHHPLVSAYHCCLHILLGVSVFTVVDLLYHLCGVCPLSDVILEIAATFYRRASCHRNPLVAALGDYDVLDPHLHRRICDFLLDSTRLMM</sequence>
<protein>
    <recommendedName>
        <fullName evidence="3">Reverse transcriptase domain-containing protein</fullName>
    </recommendedName>
</protein>
<name>A0ABQ9HZT8_9NEOP</name>
<dbReference type="Proteomes" id="UP001159363">
    <property type="component" value="Chromosome 3"/>
</dbReference>
<accession>A0ABQ9HZT8</accession>
<keyword evidence="2" id="KW-1185">Reference proteome</keyword>
<gene>
    <name evidence="1" type="ORF">PR048_008751</name>
</gene>
<evidence type="ECO:0000313" key="1">
    <source>
        <dbReference type="EMBL" id="KAJ8889253.1"/>
    </source>
</evidence>
<reference evidence="1 2" key="1">
    <citation type="submission" date="2023-02" db="EMBL/GenBank/DDBJ databases">
        <title>LHISI_Scaffold_Assembly.</title>
        <authorList>
            <person name="Stuart O.P."/>
            <person name="Cleave R."/>
            <person name="Magrath M.J.L."/>
            <person name="Mikheyev A.S."/>
        </authorList>
    </citation>
    <scope>NUCLEOTIDE SEQUENCE [LARGE SCALE GENOMIC DNA]</scope>
    <source>
        <strain evidence="1">Daus_M_001</strain>
        <tissue evidence="1">Leg muscle</tissue>
    </source>
</reference>
<comment type="caution">
    <text evidence="1">The sequence shown here is derived from an EMBL/GenBank/DDBJ whole genome shotgun (WGS) entry which is preliminary data.</text>
</comment>
<dbReference type="EMBL" id="JARBHB010000003">
    <property type="protein sequence ID" value="KAJ8889253.1"/>
    <property type="molecule type" value="Genomic_DNA"/>
</dbReference>
<evidence type="ECO:0000313" key="2">
    <source>
        <dbReference type="Proteomes" id="UP001159363"/>
    </source>
</evidence>